<dbReference type="GO" id="GO:0006302">
    <property type="term" value="P:double-strand break repair"/>
    <property type="evidence" value="ECO:0007669"/>
    <property type="project" value="TreeGrafter"/>
</dbReference>
<evidence type="ECO:0008006" key="5">
    <source>
        <dbReference type="Google" id="ProtNLM"/>
    </source>
</evidence>
<dbReference type="InterPro" id="IPR003395">
    <property type="entry name" value="RecF/RecN/SMC_N"/>
</dbReference>
<evidence type="ECO:0000259" key="2">
    <source>
        <dbReference type="Pfam" id="PF13304"/>
    </source>
</evidence>
<dbReference type="AlphaFoldDB" id="A0A4P2R1G6"/>
<dbReference type="PANTHER" id="PTHR32182">
    <property type="entry name" value="DNA REPLICATION AND REPAIR PROTEIN RECF"/>
    <property type="match status" value="1"/>
</dbReference>
<dbReference type="Pfam" id="PF02463">
    <property type="entry name" value="SMC_N"/>
    <property type="match status" value="1"/>
</dbReference>
<organism evidence="3 4">
    <name type="scientific">Sorangium cellulosum</name>
    <name type="common">Polyangium cellulosum</name>
    <dbReference type="NCBI Taxonomy" id="56"/>
    <lineage>
        <taxon>Bacteria</taxon>
        <taxon>Pseudomonadati</taxon>
        <taxon>Myxococcota</taxon>
        <taxon>Polyangia</taxon>
        <taxon>Polyangiales</taxon>
        <taxon>Polyangiaceae</taxon>
        <taxon>Sorangium</taxon>
    </lineage>
</organism>
<evidence type="ECO:0000259" key="1">
    <source>
        <dbReference type="Pfam" id="PF02463"/>
    </source>
</evidence>
<accession>A0A4P2R1G6</accession>
<dbReference type="GO" id="GO:0016887">
    <property type="term" value="F:ATP hydrolysis activity"/>
    <property type="evidence" value="ECO:0007669"/>
    <property type="project" value="InterPro"/>
</dbReference>
<dbReference type="PANTHER" id="PTHR32182:SF22">
    <property type="entry name" value="ATP-DEPENDENT ENDONUCLEASE, OLD FAMILY-RELATED"/>
    <property type="match status" value="1"/>
</dbReference>
<reference evidence="3 4" key="1">
    <citation type="submission" date="2015-09" db="EMBL/GenBank/DDBJ databases">
        <title>Sorangium comparison.</title>
        <authorList>
            <person name="Zaburannyi N."/>
            <person name="Bunk B."/>
            <person name="Overmann J."/>
            <person name="Mueller R."/>
        </authorList>
    </citation>
    <scope>NUCLEOTIDE SEQUENCE [LARGE SCALE GENOMIC DNA]</scope>
    <source>
        <strain evidence="3 4">So ce836</strain>
    </source>
</reference>
<dbReference type="Proteomes" id="UP000295497">
    <property type="component" value="Chromosome"/>
</dbReference>
<feature type="domain" description="RecF/RecN/SMC N-terminal" evidence="1">
    <location>
        <begin position="1"/>
        <end position="59"/>
    </location>
</feature>
<protein>
    <recommendedName>
        <fullName evidence="5">ATPase AAA-type core domain-containing protein</fullName>
    </recommendedName>
</protein>
<dbReference type="Pfam" id="PF13304">
    <property type="entry name" value="AAA_21"/>
    <property type="match status" value="1"/>
</dbReference>
<dbReference type="GO" id="GO:0000731">
    <property type="term" value="P:DNA synthesis involved in DNA repair"/>
    <property type="evidence" value="ECO:0007669"/>
    <property type="project" value="TreeGrafter"/>
</dbReference>
<dbReference type="InterPro" id="IPR027417">
    <property type="entry name" value="P-loop_NTPase"/>
</dbReference>
<dbReference type="Gene3D" id="3.40.50.300">
    <property type="entry name" value="P-loop containing nucleotide triphosphate hydrolases"/>
    <property type="match status" value="2"/>
</dbReference>
<sequence length="475" mass="52893">MLTRLEIDGFKNLLGLKVDFGPFTCIAGPNGSGKSNVFDAIQFLSLLADHEIMRAAQMIRSVEGRGEDPRHLFWTDGTTRADTMRFAAEMIVPAVVRDDFGREVNTTTTFLRYELELSYEEPSNSVGSLGRLKLLSEHLGYLKRGEAHEHLRWEHSKREFRDHVIVGTRKGKAFISTDMEDGKRTIRVHQDGGSRGHPKPWPADTAPRTIVCTTATASDPTILAARREMQSWRLLMLEPSAMRSPDPFLAKPYIEPNGAHLAAALYRLATAPQEDGQPHPHRVYGDIAAQLTRLVDVAAIRVDRDDRRELLTLELQQPKGGFLPARSLSDGTLRFLALCIINNDPAVEGLICMEEPENGIHPERIGAMVELVRGLAVDPHRPPGDTNPFRQIIVNTHSPPFVQFQYPEDLLFAKPVTVLGPSKAPVRTMRLLPVNDPKRHSWRISPGEVSVGRSEILAYLSRPPGAQLTLGDYAA</sequence>
<feature type="domain" description="ATPase AAA-type core" evidence="2">
    <location>
        <begin position="255"/>
        <end position="399"/>
    </location>
</feature>
<name>A0A4P2R1G6_SORCE</name>
<gene>
    <name evidence="3" type="ORF">SOCE836_079720</name>
</gene>
<evidence type="ECO:0000313" key="4">
    <source>
        <dbReference type="Proteomes" id="UP000295497"/>
    </source>
</evidence>
<proteinExistence type="predicted"/>
<dbReference type="SUPFAM" id="SSF52540">
    <property type="entry name" value="P-loop containing nucleoside triphosphate hydrolases"/>
    <property type="match status" value="1"/>
</dbReference>
<dbReference type="GO" id="GO:0005524">
    <property type="term" value="F:ATP binding"/>
    <property type="evidence" value="ECO:0007669"/>
    <property type="project" value="InterPro"/>
</dbReference>
<dbReference type="RefSeq" id="WP_129578737.1">
    <property type="nucleotide sequence ID" value="NZ_CP012672.1"/>
</dbReference>
<evidence type="ECO:0000313" key="3">
    <source>
        <dbReference type="EMBL" id="AUX35773.1"/>
    </source>
</evidence>
<dbReference type="EMBL" id="CP012672">
    <property type="protein sequence ID" value="AUX35773.1"/>
    <property type="molecule type" value="Genomic_DNA"/>
</dbReference>
<dbReference type="InterPro" id="IPR003959">
    <property type="entry name" value="ATPase_AAA_core"/>
</dbReference>